<keyword evidence="4 7" id="KW-0812">Transmembrane</keyword>
<evidence type="ECO:0000256" key="2">
    <source>
        <dbReference type="ARBA" id="ARBA00022448"/>
    </source>
</evidence>
<keyword evidence="10" id="KW-1185">Reference proteome</keyword>
<evidence type="ECO:0000256" key="6">
    <source>
        <dbReference type="ARBA" id="ARBA00023136"/>
    </source>
</evidence>
<evidence type="ECO:0000313" key="10">
    <source>
        <dbReference type="Proteomes" id="UP000032545"/>
    </source>
</evidence>
<dbReference type="AlphaFoldDB" id="A0A0D8B9P2"/>
<reference evidence="10" key="1">
    <citation type="submission" date="2015-02" db="EMBL/GenBank/DDBJ databases">
        <title>Draft Genome of Frankia sp. CpI1-S.</title>
        <authorList>
            <person name="Oshone R.T."/>
            <person name="Ngom M."/>
            <person name="Ghodhbane-Gtari F."/>
            <person name="Gtari M."/>
            <person name="Morris K."/>
            <person name="Thomas K."/>
            <person name="Sen A."/>
            <person name="Tisa L.S."/>
        </authorList>
    </citation>
    <scope>NUCLEOTIDE SEQUENCE [LARGE SCALE GENOMIC DNA]</scope>
    <source>
        <strain evidence="10">CpI1-S</strain>
    </source>
</reference>
<organism evidence="9 10">
    <name type="scientific">Frankia torreyi</name>
    <dbReference type="NCBI Taxonomy" id="1856"/>
    <lineage>
        <taxon>Bacteria</taxon>
        <taxon>Bacillati</taxon>
        <taxon>Actinomycetota</taxon>
        <taxon>Actinomycetes</taxon>
        <taxon>Frankiales</taxon>
        <taxon>Frankiaceae</taxon>
        <taxon>Frankia</taxon>
    </lineage>
</organism>
<dbReference type="OrthoDB" id="9809425at2"/>
<dbReference type="PANTHER" id="PTHR43163">
    <property type="entry name" value="DIPEPTIDE TRANSPORT SYSTEM PERMEASE PROTEIN DPPB-RELATED"/>
    <property type="match status" value="1"/>
</dbReference>
<evidence type="ECO:0000256" key="4">
    <source>
        <dbReference type="ARBA" id="ARBA00022692"/>
    </source>
</evidence>
<dbReference type="InterPro" id="IPR000515">
    <property type="entry name" value="MetI-like"/>
</dbReference>
<dbReference type="GO" id="GO:0071916">
    <property type="term" value="F:dipeptide transmembrane transporter activity"/>
    <property type="evidence" value="ECO:0007669"/>
    <property type="project" value="TreeGrafter"/>
</dbReference>
<protein>
    <submittedName>
        <fullName evidence="9">ABC-type dipeptide/oligopeptide/nickel transport system, permease component</fullName>
    </submittedName>
</protein>
<reference evidence="9 10" key="2">
    <citation type="journal article" date="2016" name="Genome Announc.">
        <title>Permanent Draft Genome Sequences for Two Variants of Frankia sp. Strain CpI1, the First Frankia Strain Isolated from Root Nodules of Comptonia peregrina.</title>
        <authorList>
            <person name="Oshone R."/>
            <person name="Hurst S.G.IV."/>
            <person name="Abebe-Akele F."/>
            <person name="Simpson S."/>
            <person name="Morris K."/>
            <person name="Thomas W.K."/>
            <person name="Tisa L.S."/>
        </authorList>
    </citation>
    <scope>NUCLEOTIDE SEQUENCE [LARGE SCALE GENOMIC DNA]</scope>
    <source>
        <strain evidence="10">CpI1-S</strain>
    </source>
</reference>
<feature type="transmembrane region" description="Helical" evidence="7">
    <location>
        <begin position="156"/>
        <end position="183"/>
    </location>
</feature>
<comment type="caution">
    <text evidence="9">The sequence shown here is derived from an EMBL/GenBank/DDBJ whole genome shotgun (WGS) entry which is preliminary data.</text>
</comment>
<dbReference type="RefSeq" id="WP_044887369.1">
    <property type="nucleotide sequence ID" value="NZ_JYFN01000050.1"/>
</dbReference>
<feature type="domain" description="ABC transmembrane type-1" evidence="8">
    <location>
        <begin position="118"/>
        <end position="318"/>
    </location>
</feature>
<proteinExistence type="inferred from homology"/>
<evidence type="ECO:0000313" key="9">
    <source>
        <dbReference type="EMBL" id="KJE20810.1"/>
    </source>
</evidence>
<evidence type="ECO:0000256" key="1">
    <source>
        <dbReference type="ARBA" id="ARBA00004651"/>
    </source>
</evidence>
<dbReference type="PATRIC" id="fig|1502723.3.peg.4838"/>
<dbReference type="CDD" id="cd06261">
    <property type="entry name" value="TM_PBP2"/>
    <property type="match status" value="1"/>
</dbReference>
<feature type="transmembrane region" description="Helical" evidence="7">
    <location>
        <begin position="253"/>
        <end position="275"/>
    </location>
</feature>
<keyword evidence="5 7" id="KW-1133">Transmembrane helix</keyword>
<sequence length="362" mass="37800">MTIALAADERRGGGRAASSARSIGLAVLRRVGYAVGVLWGAVTVTFAALHLKSGGIIDAIIGQAAVSPEVRAQIISDYALDRPWLVQYFDYLGHLLRGDLGHSYNQGMDVTTAIGDQLAPSFELMAAGVVLALVGAIVVALLTANRPRWIRGPFAFLEIVGVSVPAFWFAILLLTVFSFQLHWFPAIGSNSFRGLVLPAIALAVAPGGTLAQVLRDGLERALDEPFVTTARSRGIRETAVLVRHALRHALMPAITIAGWLAGAFLGGAIVIENVFSRQGLGTLTVGGLGRRDFPLVSGVVLVAAAFYVVINLLIDAVYPLLDPRLRPVAPTTAGPVNAAAAGITSTASPSVSATGADQKGEG</sequence>
<dbReference type="SUPFAM" id="SSF161098">
    <property type="entry name" value="MetI-like"/>
    <property type="match status" value="1"/>
</dbReference>
<feature type="transmembrane region" description="Helical" evidence="7">
    <location>
        <begin position="195"/>
        <end position="214"/>
    </location>
</feature>
<comment type="similarity">
    <text evidence="7">Belongs to the binding-protein-dependent transport system permease family.</text>
</comment>
<name>A0A0D8B9P2_9ACTN</name>
<feature type="transmembrane region" description="Helical" evidence="7">
    <location>
        <begin position="295"/>
        <end position="318"/>
    </location>
</feature>
<keyword evidence="2 7" id="KW-0813">Transport</keyword>
<dbReference type="Proteomes" id="UP000032545">
    <property type="component" value="Unassembled WGS sequence"/>
</dbReference>
<dbReference type="Pfam" id="PF00528">
    <property type="entry name" value="BPD_transp_1"/>
    <property type="match status" value="1"/>
</dbReference>
<comment type="subcellular location">
    <subcellularLocation>
        <location evidence="1 7">Cell membrane</location>
        <topology evidence="1 7">Multi-pass membrane protein</topology>
    </subcellularLocation>
</comment>
<evidence type="ECO:0000256" key="3">
    <source>
        <dbReference type="ARBA" id="ARBA00022475"/>
    </source>
</evidence>
<dbReference type="GO" id="GO:0005886">
    <property type="term" value="C:plasma membrane"/>
    <property type="evidence" value="ECO:0007669"/>
    <property type="project" value="UniProtKB-SubCell"/>
</dbReference>
<accession>A0A0D8B9P2</accession>
<evidence type="ECO:0000256" key="5">
    <source>
        <dbReference type="ARBA" id="ARBA00022989"/>
    </source>
</evidence>
<keyword evidence="3" id="KW-1003">Cell membrane</keyword>
<evidence type="ECO:0000259" key="8">
    <source>
        <dbReference type="PROSITE" id="PS50928"/>
    </source>
</evidence>
<evidence type="ECO:0000256" key="7">
    <source>
        <dbReference type="RuleBase" id="RU363032"/>
    </source>
</evidence>
<gene>
    <name evidence="9" type="ORF">FF36_04858</name>
</gene>
<dbReference type="PROSITE" id="PS50928">
    <property type="entry name" value="ABC_TM1"/>
    <property type="match status" value="1"/>
</dbReference>
<dbReference type="InterPro" id="IPR035906">
    <property type="entry name" value="MetI-like_sf"/>
</dbReference>
<dbReference type="EMBL" id="JYFN01000050">
    <property type="protein sequence ID" value="KJE20810.1"/>
    <property type="molecule type" value="Genomic_DNA"/>
</dbReference>
<feature type="transmembrane region" description="Helical" evidence="7">
    <location>
        <begin position="31"/>
        <end position="49"/>
    </location>
</feature>
<dbReference type="PANTHER" id="PTHR43163:SF6">
    <property type="entry name" value="DIPEPTIDE TRANSPORT SYSTEM PERMEASE PROTEIN DPPB-RELATED"/>
    <property type="match status" value="1"/>
</dbReference>
<feature type="transmembrane region" description="Helical" evidence="7">
    <location>
        <begin position="124"/>
        <end position="144"/>
    </location>
</feature>
<dbReference type="Gene3D" id="1.10.3720.10">
    <property type="entry name" value="MetI-like"/>
    <property type="match status" value="1"/>
</dbReference>
<keyword evidence="6 7" id="KW-0472">Membrane</keyword>